<keyword evidence="2" id="KW-1185">Reference proteome</keyword>
<gene>
    <name evidence="1" type="ORF">KS407_01695</name>
</gene>
<dbReference type="NCBIfam" id="TIGR01662">
    <property type="entry name" value="HAD-SF-IIIA"/>
    <property type="match status" value="1"/>
</dbReference>
<dbReference type="InterPro" id="IPR010021">
    <property type="entry name" value="PGPP1/Gep4"/>
</dbReference>
<dbReference type="RefSeq" id="WP_088075584.1">
    <property type="nucleotide sequence ID" value="NZ_JAHQCR010000013.1"/>
</dbReference>
<dbReference type="Proteomes" id="UP000790580">
    <property type="component" value="Unassembled WGS sequence"/>
</dbReference>
<dbReference type="NCBIfam" id="TIGR01549">
    <property type="entry name" value="HAD-SF-IA-v1"/>
    <property type="match status" value="1"/>
</dbReference>
<evidence type="ECO:0000313" key="1">
    <source>
        <dbReference type="EMBL" id="MBU9720155.1"/>
    </source>
</evidence>
<dbReference type="EMBL" id="JAHQCR010000013">
    <property type="protein sequence ID" value="MBU9720155.1"/>
    <property type="molecule type" value="Genomic_DNA"/>
</dbReference>
<dbReference type="InterPro" id="IPR006549">
    <property type="entry name" value="HAD-SF_hydro_IIIA"/>
</dbReference>
<proteinExistence type="predicted"/>
<dbReference type="InterPro" id="IPR041492">
    <property type="entry name" value="HAD_2"/>
</dbReference>
<dbReference type="InterPro" id="IPR006439">
    <property type="entry name" value="HAD-SF_hydro_IA"/>
</dbReference>
<reference evidence="1 2" key="1">
    <citation type="submission" date="2021-06" db="EMBL/GenBank/DDBJ databases">
        <title>Bacillus sp. RD4P76, an endophyte from a halophyte.</title>
        <authorList>
            <person name="Sun J.-Q."/>
        </authorList>
    </citation>
    <scope>NUCLEOTIDE SEQUENCE [LARGE SCALE GENOMIC DNA]</scope>
    <source>
        <strain evidence="1 2">JCM 17098</strain>
    </source>
</reference>
<protein>
    <submittedName>
        <fullName evidence="1">YqeG family HAD IIIA-type phosphatase</fullName>
    </submittedName>
</protein>
<evidence type="ECO:0000313" key="2">
    <source>
        <dbReference type="Proteomes" id="UP000790580"/>
    </source>
</evidence>
<comment type="caution">
    <text evidence="1">The sequence shown here is derived from an EMBL/GenBank/DDBJ whole genome shotgun (WGS) entry which is preliminary data.</text>
</comment>
<dbReference type="SUPFAM" id="SSF56784">
    <property type="entry name" value="HAD-like"/>
    <property type="match status" value="1"/>
</dbReference>
<name>A0ABS6JNN1_9BACI</name>
<sequence length="160" mass="18577">MKYFKPDYLFEHFTDITITWLKEHQIQHIFSDLDSTLAAHDQLGCERFENWLAMLHDNHIELVIISNNNQERVDKFTEPFGITGYGKANKPTTTKIEKIMKDVGAKSETSIFLGDQIFTDVLCGKRLGMTTVLVQPIGPEHEPWNITIKRKLETVIRSQW</sequence>
<organism evidence="1 2">
    <name type="scientific">Evansella alkalicola</name>
    <dbReference type="NCBI Taxonomy" id="745819"/>
    <lineage>
        <taxon>Bacteria</taxon>
        <taxon>Bacillati</taxon>
        <taxon>Bacillota</taxon>
        <taxon>Bacilli</taxon>
        <taxon>Bacillales</taxon>
        <taxon>Bacillaceae</taxon>
        <taxon>Evansella</taxon>
    </lineage>
</organism>
<dbReference type="Gene3D" id="3.40.50.1000">
    <property type="entry name" value="HAD superfamily/HAD-like"/>
    <property type="match status" value="1"/>
</dbReference>
<dbReference type="NCBIfam" id="TIGR01668">
    <property type="entry name" value="YqeG_hyp_ppase"/>
    <property type="match status" value="1"/>
</dbReference>
<accession>A0ABS6JNN1</accession>
<dbReference type="Pfam" id="PF13419">
    <property type="entry name" value="HAD_2"/>
    <property type="match status" value="1"/>
</dbReference>
<dbReference type="InterPro" id="IPR023214">
    <property type="entry name" value="HAD_sf"/>
</dbReference>
<dbReference type="InterPro" id="IPR036412">
    <property type="entry name" value="HAD-like_sf"/>
</dbReference>